<feature type="compositionally biased region" description="Polar residues" evidence="16">
    <location>
        <begin position="1"/>
        <end position="14"/>
    </location>
</feature>
<dbReference type="Pfam" id="PF02518">
    <property type="entry name" value="HATPase_c"/>
    <property type="match status" value="1"/>
</dbReference>
<dbReference type="InterPro" id="IPR004358">
    <property type="entry name" value="Sig_transdc_His_kin-like_C"/>
</dbReference>
<keyword evidence="4" id="KW-1003">Cell membrane</keyword>
<dbReference type="PROSITE" id="PS50110">
    <property type="entry name" value="RESPONSE_REGULATORY"/>
    <property type="match status" value="2"/>
</dbReference>
<dbReference type="Pfam" id="PF00512">
    <property type="entry name" value="HisKA"/>
    <property type="match status" value="1"/>
</dbReference>
<evidence type="ECO:0000256" key="6">
    <source>
        <dbReference type="ARBA" id="ARBA00022679"/>
    </source>
</evidence>
<dbReference type="InterPro" id="IPR003594">
    <property type="entry name" value="HATPase_dom"/>
</dbReference>
<feature type="domain" description="PAC" evidence="21">
    <location>
        <begin position="702"/>
        <end position="752"/>
    </location>
</feature>
<evidence type="ECO:0000259" key="23">
    <source>
        <dbReference type="PROSITE" id="PS50894"/>
    </source>
</evidence>
<keyword evidence="12" id="KW-0902">Two-component regulatory system</keyword>
<evidence type="ECO:0000256" key="4">
    <source>
        <dbReference type="ARBA" id="ARBA00022475"/>
    </source>
</evidence>
<dbReference type="InterPro" id="IPR000700">
    <property type="entry name" value="PAS-assoc_C"/>
</dbReference>
<evidence type="ECO:0000256" key="14">
    <source>
        <dbReference type="PROSITE-ProRule" id="PRU00110"/>
    </source>
</evidence>
<dbReference type="CDD" id="cd00088">
    <property type="entry name" value="HPT"/>
    <property type="match status" value="1"/>
</dbReference>
<feature type="domain" description="HPt" evidence="23">
    <location>
        <begin position="1405"/>
        <end position="1497"/>
    </location>
</feature>
<evidence type="ECO:0000256" key="7">
    <source>
        <dbReference type="ARBA" id="ARBA00022692"/>
    </source>
</evidence>
<dbReference type="PROSITE" id="PS50894">
    <property type="entry name" value="HPT"/>
    <property type="match status" value="1"/>
</dbReference>
<evidence type="ECO:0000256" key="5">
    <source>
        <dbReference type="ARBA" id="ARBA00022553"/>
    </source>
</evidence>
<dbReference type="CDD" id="cd00130">
    <property type="entry name" value="PAS"/>
    <property type="match status" value="1"/>
</dbReference>
<keyword evidence="10" id="KW-0067">ATP-binding</keyword>
<dbReference type="GO" id="GO:0005524">
    <property type="term" value="F:ATP binding"/>
    <property type="evidence" value="ECO:0007669"/>
    <property type="project" value="UniProtKB-KW"/>
</dbReference>
<feature type="modified residue" description="4-aspartylphosphate" evidence="15">
    <location>
        <position position="1286"/>
    </location>
</feature>
<comment type="catalytic activity">
    <reaction evidence="1">
        <text>ATP + protein L-histidine = ADP + protein N-phospho-L-histidine.</text>
        <dbReference type="EC" id="2.7.13.3"/>
    </reaction>
</comment>
<dbReference type="Gene3D" id="1.10.287.130">
    <property type="match status" value="1"/>
</dbReference>
<feature type="compositionally biased region" description="Polar residues" evidence="16">
    <location>
        <begin position="938"/>
        <end position="947"/>
    </location>
</feature>
<feature type="transmembrane region" description="Helical" evidence="17">
    <location>
        <begin position="237"/>
        <end position="260"/>
    </location>
</feature>
<keyword evidence="8" id="KW-0547">Nucleotide-binding</keyword>
<dbReference type="PANTHER" id="PTHR45339:SF1">
    <property type="entry name" value="HYBRID SIGNAL TRANSDUCTION HISTIDINE KINASE J"/>
    <property type="match status" value="1"/>
</dbReference>
<dbReference type="Pfam" id="PF01627">
    <property type="entry name" value="Hpt"/>
    <property type="match status" value="1"/>
</dbReference>
<proteinExistence type="predicted"/>
<feature type="region of interest" description="Disordered" evidence="16">
    <location>
        <begin position="938"/>
        <end position="972"/>
    </location>
</feature>
<evidence type="ECO:0000259" key="20">
    <source>
        <dbReference type="PROSITE" id="PS50112"/>
    </source>
</evidence>
<evidence type="ECO:0000256" key="8">
    <source>
        <dbReference type="ARBA" id="ARBA00022741"/>
    </source>
</evidence>
<dbReference type="InterPro" id="IPR003661">
    <property type="entry name" value="HisK_dim/P_dom"/>
</dbReference>
<dbReference type="InterPro" id="IPR008207">
    <property type="entry name" value="Sig_transdc_His_kin_Hpt_dom"/>
</dbReference>
<dbReference type="CDD" id="cd17546">
    <property type="entry name" value="REC_hyHK_CKI1_RcsC-like"/>
    <property type="match status" value="2"/>
</dbReference>
<dbReference type="GO" id="GO:0000155">
    <property type="term" value="F:phosphorelay sensor kinase activity"/>
    <property type="evidence" value="ECO:0007669"/>
    <property type="project" value="InterPro"/>
</dbReference>
<dbReference type="Proteomes" id="UP000191931">
    <property type="component" value="Unassembled WGS sequence"/>
</dbReference>
<evidence type="ECO:0000256" key="17">
    <source>
        <dbReference type="SAM" id="Phobius"/>
    </source>
</evidence>
<dbReference type="Pfam" id="PF00072">
    <property type="entry name" value="Response_reg"/>
    <property type="match status" value="2"/>
</dbReference>
<dbReference type="SUPFAM" id="SSF55785">
    <property type="entry name" value="PYP-like sensor domain (PAS domain)"/>
    <property type="match status" value="1"/>
</dbReference>
<dbReference type="SUPFAM" id="SSF55874">
    <property type="entry name" value="ATPase domain of HSP90 chaperone/DNA topoisomerase II/histidine kinase"/>
    <property type="match status" value="1"/>
</dbReference>
<keyword evidence="7 17" id="KW-0812">Transmembrane</keyword>
<dbReference type="SMART" id="SM01079">
    <property type="entry name" value="CHASE"/>
    <property type="match status" value="1"/>
</dbReference>
<dbReference type="SMART" id="SM00387">
    <property type="entry name" value="HATPase_c"/>
    <property type="match status" value="1"/>
</dbReference>
<dbReference type="SUPFAM" id="SSF47384">
    <property type="entry name" value="Homodimeric domain of signal transducing histidine kinase"/>
    <property type="match status" value="1"/>
</dbReference>
<feature type="compositionally biased region" description="Basic and acidic residues" evidence="16">
    <location>
        <begin position="948"/>
        <end position="966"/>
    </location>
</feature>
<dbReference type="PANTHER" id="PTHR45339">
    <property type="entry name" value="HYBRID SIGNAL TRANSDUCTION HISTIDINE KINASE J"/>
    <property type="match status" value="1"/>
</dbReference>
<dbReference type="GO" id="GO:0005886">
    <property type="term" value="C:plasma membrane"/>
    <property type="evidence" value="ECO:0007669"/>
    <property type="project" value="UniProtKB-SubCell"/>
</dbReference>
<dbReference type="SMART" id="SM00448">
    <property type="entry name" value="REC"/>
    <property type="match status" value="2"/>
</dbReference>
<keyword evidence="5 15" id="KW-0597">Phosphoprotein</keyword>
<feature type="transmembrane region" description="Helical" evidence="17">
    <location>
        <begin position="64"/>
        <end position="85"/>
    </location>
</feature>
<evidence type="ECO:0000256" key="9">
    <source>
        <dbReference type="ARBA" id="ARBA00022777"/>
    </source>
</evidence>
<feature type="domain" description="Histidine kinase" evidence="18">
    <location>
        <begin position="784"/>
        <end position="1059"/>
    </location>
</feature>
<dbReference type="InterPro" id="IPR036097">
    <property type="entry name" value="HisK_dim/P_sf"/>
</dbReference>
<keyword evidence="6" id="KW-0808">Transferase</keyword>
<keyword evidence="9 24" id="KW-0418">Kinase</keyword>
<dbReference type="EMBL" id="FWEV01000097">
    <property type="protein sequence ID" value="SLM29513.1"/>
    <property type="molecule type" value="Genomic_DNA"/>
</dbReference>
<reference evidence="24 25" key="1">
    <citation type="submission" date="2017-03" db="EMBL/GenBank/DDBJ databases">
        <authorList>
            <person name="Afonso C.L."/>
            <person name="Miller P.J."/>
            <person name="Scott M.A."/>
            <person name="Spackman E."/>
            <person name="Goraichik I."/>
            <person name="Dimitrov K.M."/>
            <person name="Suarez D.L."/>
            <person name="Swayne D.E."/>
        </authorList>
    </citation>
    <scope>NUCLEOTIDE SEQUENCE [LARGE SCALE GENOMIC DNA]</scope>
    <source>
        <strain evidence="24">PRJEB14757</strain>
    </source>
</reference>
<sequence>MSNINKTQKPSKQNSENHNHKNDKIGLLYETVGAESISAPVSMCVVPTGHGSYKKTSTYNTFKFLLILIIVLAGCTMTYLTVAWVEKDMKHKLIQQARMVAQGINIERLTTLSGTARDIDTSHYLRIKEQLAAVASATPHCRYIYLMGRHSDNTLFFFVDSEPDDSEKCSPAGEIYDKAPENAHRIFYDSSEDVVGPYTDQRGKWVTALIPVSEPRTSVVIAVLGMDIDARIWHKTLLFSAVPPVLLTIMLLIIFLLTSISMKKRSRENRCVNKESNSIITSKGKSFYMQHLEALMLLAAGVSFTIFFAWISWKTESMNRNEFFMQLAANETASIAETMKDIRDTELKSLAAFYSGSQKVTFDEFRKFTSFLTKNPAVAAWEWVPEVPESQRTVVEKEVEKSGFTGFRIWEKDEYGQKLMVQSRPFYYPVIHVAPLSGNGPALGYDVGSEPVRRAGLEKAIATGLPTATDPVTLVQEISNQKGILVFQSVQKYKYEKDTENINGLVLAVLRMTTLLKSNASGNGISMKLSLLDREAEPESLAVTWDDGKPDTYASSNLYAVRPVMAFGKVFWVTAYPDHTFIDAYPINGWWITILTGFALTSAIAVLLQTIIRRKERLEYLVFERTQELQKNEALQRMLLDTLPAGVVIIDSKTRIIERANKYVATMFGGSLENLIGKRCHSLLCPANENACPVDDLGQTIDNSEREMIRKDGTRLPILKTVTPIILENKEKFLECFVDISKLKEIQEELLQSNSQLEQATERANIMAVEAEMASIAKSEFLANMSHEIRTPMNGVIGMTGLLLDTELNPEQRRYTETVRASGEALLAIINDILDFSKIEAGKLELEIMDFDLLEMLDDFTATLAVRADEKGLELICAPDPSTPVLLKGDPGRLRQILTNLVGNAIKFTQSGEVVVRVSLLSGTKDLFLADSKNISTEPSLPNSTISQDHENGDKNFNDKEDRWVYETDDPPSSLDDIEDRVLLKFSVQDTGIGIPEDKINLLFEKFTQADTSTTRQYGGTGLGLAISKQLSEMMGGEIGVNSIEGKGSEFWFTASLEKQPREAGQKKYTRDEHFSEENLKNIRVLIVDDNATNREILHIRVASWGMLPFNVDSGPSALQAIYQALSEKDPFGLAIIDMQMPDMDGETLGRAIRADKSLGDLKMIMLTSIGAKEDTRYFENIGFSAYATKPVRHNELKSMICRVLDKQVKSHTAKNMAELPRDSNLIRKKFDNITARILLAEDNITNQQVAMGILKKLGLRADAVANGEEAIKALESIDYDIVLMDVQMPVMDGIKATQIIRNRKSMVINHKIPIIAMTAHAMQGDREKCLDAGMDDYLSKPVDPHAMVEVLSKFLPEKRSSSYAVSSNTISNITPDSFIPHDSFTTDELEIFDKASMMDRMMDDQNLVDTVLTIFFEDIPTHINTIKKLVDRGDLAEIAKYAHTIKGSSANISANAMSAVAHELEKASSAEDLSELKKLTAKLEFELERLRNLLGN</sequence>
<dbReference type="InterPro" id="IPR035965">
    <property type="entry name" value="PAS-like_dom_sf"/>
</dbReference>
<dbReference type="PROSITE" id="PS50109">
    <property type="entry name" value="HIS_KIN"/>
    <property type="match status" value="1"/>
</dbReference>
<name>A0A1W1HAP8_9BACT</name>
<dbReference type="SUPFAM" id="SSF47226">
    <property type="entry name" value="Histidine-containing phosphotransfer domain, HPT domain"/>
    <property type="match status" value="1"/>
</dbReference>
<dbReference type="InterPro" id="IPR005467">
    <property type="entry name" value="His_kinase_dom"/>
</dbReference>
<evidence type="ECO:0000256" key="3">
    <source>
        <dbReference type="ARBA" id="ARBA00012438"/>
    </source>
</evidence>
<dbReference type="InterPro" id="IPR042240">
    <property type="entry name" value="CHASE_sf"/>
</dbReference>
<protein>
    <recommendedName>
        <fullName evidence="3">histidine kinase</fullName>
        <ecNumber evidence="3">2.7.13.3</ecNumber>
    </recommendedName>
</protein>
<dbReference type="Gene3D" id="3.30.565.10">
    <property type="entry name" value="Histidine kinase-like ATPase, C-terminal domain"/>
    <property type="match status" value="1"/>
</dbReference>
<keyword evidence="13 17" id="KW-0472">Membrane</keyword>
<evidence type="ECO:0000256" key="11">
    <source>
        <dbReference type="ARBA" id="ARBA00022989"/>
    </source>
</evidence>
<dbReference type="Pfam" id="PF03924">
    <property type="entry name" value="CHASE"/>
    <property type="match status" value="1"/>
</dbReference>
<gene>
    <name evidence="24" type="ORF">MTBBW1_1860003</name>
</gene>
<evidence type="ECO:0000256" key="16">
    <source>
        <dbReference type="SAM" id="MobiDB-lite"/>
    </source>
</evidence>
<dbReference type="PROSITE" id="PS50113">
    <property type="entry name" value="PAC"/>
    <property type="match status" value="1"/>
</dbReference>
<dbReference type="Pfam" id="PF13426">
    <property type="entry name" value="PAS_9"/>
    <property type="match status" value="1"/>
</dbReference>
<evidence type="ECO:0000256" key="15">
    <source>
        <dbReference type="PROSITE-ProRule" id="PRU00169"/>
    </source>
</evidence>
<feature type="domain" description="Response regulatory" evidence="19">
    <location>
        <begin position="1084"/>
        <end position="1205"/>
    </location>
</feature>
<evidence type="ECO:0000259" key="21">
    <source>
        <dbReference type="PROSITE" id="PS50113"/>
    </source>
</evidence>
<dbReference type="SUPFAM" id="SSF52172">
    <property type="entry name" value="CheY-like"/>
    <property type="match status" value="2"/>
</dbReference>
<organism evidence="24 25">
    <name type="scientific">Desulfamplus magnetovallimortis</name>
    <dbReference type="NCBI Taxonomy" id="1246637"/>
    <lineage>
        <taxon>Bacteria</taxon>
        <taxon>Pseudomonadati</taxon>
        <taxon>Thermodesulfobacteriota</taxon>
        <taxon>Desulfobacteria</taxon>
        <taxon>Desulfobacterales</taxon>
        <taxon>Desulfobacteraceae</taxon>
        <taxon>Desulfamplus</taxon>
    </lineage>
</organism>
<dbReference type="EC" id="2.7.13.3" evidence="3"/>
<evidence type="ECO:0000313" key="25">
    <source>
        <dbReference type="Proteomes" id="UP000191931"/>
    </source>
</evidence>
<evidence type="ECO:0000256" key="12">
    <source>
        <dbReference type="ARBA" id="ARBA00023012"/>
    </source>
</evidence>
<dbReference type="Gene3D" id="1.20.120.160">
    <property type="entry name" value="HPT domain"/>
    <property type="match status" value="1"/>
</dbReference>
<dbReference type="SMART" id="SM00073">
    <property type="entry name" value="HPT"/>
    <property type="match status" value="1"/>
</dbReference>
<evidence type="ECO:0000259" key="19">
    <source>
        <dbReference type="PROSITE" id="PS50110"/>
    </source>
</evidence>
<dbReference type="OrthoDB" id="9758705at2"/>
<feature type="domain" description="Response regulatory" evidence="19">
    <location>
        <begin position="1237"/>
        <end position="1356"/>
    </location>
</feature>
<dbReference type="InterPro" id="IPR036641">
    <property type="entry name" value="HPT_dom_sf"/>
</dbReference>
<keyword evidence="25" id="KW-1185">Reference proteome</keyword>
<feature type="region of interest" description="Disordered" evidence="16">
    <location>
        <begin position="1"/>
        <end position="20"/>
    </location>
</feature>
<dbReference type="RefSeq" id="WP_080806525.1">
    <property type="nucleotide sequence ID" value="NZ_LT828554.1"/>
</dbReference>
<dbReference type="CDD" id="cd00082">
    <property type="entry name" value="HisKA"/>
    <property type="match status" value="1"/>
</dbReference>
<dbReference type="InterPro" id="IPR000014">
    <property type="entry name" value="PAS"/>
</dbReference>
<comment type="subcellular location">
    <subcellularLocation>
        <location evidence="2">Cell membrane</location>
        <topology evidence="2">Multi-pass membrane protein</topology>
    </subcellularLocation>
</comment>
<dbReference type="PROSITE" id="PS50839">
    <property type="entry name" value="CHASE"/>
    <property type="match status" value="1"/>
</dbReference>
<evidence type="ECO:0000256" key="2">
    <source>
        <dbReference type="ARBA" id="ARBA00004651"/>
    </source>
</evidence>
<dbReference type="FunFam" id="1.10.287.130:FF:000002">
    <property type="entry name" value="Two-component osmosensing histidine kinase"/>
    <property type="match status" value="1"/>
</dbReference>
<dbReference type="STRING" id="1246637.MTBBW1_1860003"/>
<dbReference type="Gene3D" id="3.30.450.20">
    <property type="entry name" value="PAS domain"/>
    <property type="match status" value="1"/>
</dbReference>
<dbReference type="Gene3D" id="3.40.50.2300">
    <property type="match status" value="2"/>
</dbReference>
<keyword evidence="11 17" id="KW-1133">Transmembrane helix</keyword>
<dbReference type="InterPro" id="IPR001789">
    <property type="entry name" value="Sig_transdc_resp-reg_receiver"/>
</dbReference>
<feature type="domain" description="CHASE" evidence="22">
    <location>
        <begin position="356"/>
        <end position="516"/>
    </location>
</feature>
<feature type="domain" description="PAS" evidence="20">
    <location>
        <begin position="632"/>
        <end position="678"/>
    </location>
</feature>
<dbReference type="InterPro" id="IPR011006">
    <property type="entry name" value="CheY-like_superfamily"/>
</dbReference>
<evidence type="ECO:0000256" key="1">
    <source>
        <dbReference type="ARBA" id="ARBA00000085"/>
    </source>
</evidence>
<feature type="transmembrane region" description="Helical" evidence="17">
    <location>
        <begin position="292"/>
        <end position="313"/>
    </location>
</feature>
<feature type="transmembrane region" description="Helical" evidence="17">
    <location>
        <begin position="589"/>
        <end position="608"/>
    </location>
</feature>
<dbReference type="SMART" id="SM00388">
    <property type="entry name" value="HisKA"/>
    <property type="match status" value="1"/>
</dbReference>
<evidence type="ECO:0000256" key="10">
    <source>
        <dbReference type="ARBA" id="ARBA00022840"/>
    </source>
</evidence>
<dbReference type="InterPro" id="IPR036890">
    <property type="entry name" value="HATPase_C_sf"/>
</dbReference>
<feature type="modified residue" description="Phosphohistidine" evidence="14">
    <location>
        <position position="1444"/>
    </location>
</feature>
<accession>A0A1W1HAP8</accession>
<evidence type="ECO:0000259" key="18">
    <source>
        <dbReference type="PROSITE" id="PS50109"/>
    </source>
</evidence>
<dbReference type="PROSITE" id="PS50112">
    <property type="entry name" value="PAS"/>
    <property type="match status" value="1"/>
</dbReference>
<dbReference type="InterPro" id="IPR006189">
    <property type="entry name" value="CHASE_dom"/>
</dbReference>
<dbReference type="CDD" id="cd16922">
    <property type="entry name" value="HATPase_EvgS-ArcB-TorS-like"/>
    <property type="match status" value="1"/>
</dbReference>
<feature type="modified residue" description="4-aspartylphosphate" evidence="15">
    <location>
        <position position="1138"/>
    </location>
</feature>
<evidence type="ECO:0000313" key="24">
    <source>
        <dbReference type="EMBL" id="SLM29513.1"/>
    </source>
</evidence>
<dbReference type="Gene3D" id="3.30.450.350">
    <property type="entry name" value="CHASE domain"/>
    <property type="match status" value="1"/>
</dbReference>
<evidence type="ECO:0000259" key="22">
    <source>
        <dbReference type="PROSITE" id="PS50839"/>
    </source>
</evidence>
<evidence type="ECO:0000256" key="13">
    <source>
        <dbReference type="ARBA" id="ARBA00023136"/>
    </source>
</evidence>
<dbReference type="NCBIfam" id="TIGR00229">
    <property type="entry name" value="sensory_box"/>
    <property type="match status" value="1"/>
</dbReference>
<dbReference type="PRINTS" id="PR00344">
    <property type="entry name" value="BCTRLSENSOR"/>
</dbReference>